<accession>A0A8T1PNB5</accession>
<organism evidence="1 2">
    <name type="scientific">Carya illinoinensis</name>
    <name type="common">Pecan</name>
    <dbReference type="NCBI Taxonomy" id="32201"/>
    <lineage>
        <taxon>Eukaryota</taxon>
        <taxon>Viridiplantae</taxon>
        <taxon>Streptophyta</taxon>
        <taxon>Embryophyta</taxon>
        <taxon>Tracheophyta</taxon>
        <taxon>Spermatophyta</taxon>
        <taxon>Magnoliopsida</taxon>
        <taxon>eudicotyledons</taxon>
        <taxon>Gunneridae</taxon>
        <taxon>Pentapetalae</taxon>
        <taxon>rosids</taxon>
        <taxon>fabids</taxon>
        <taxon>Fagales</taxon>
        <taxon>Juglandaceae</taxon>
        <taxon>Carya</taxon>
    </lineage>
</organism>
<sequence length="156" mass="17528">MAFRPLRSSNIIFASHFFFLSSNAVDLSRSAFRVAFLRFSMVVTRLSIILAKAVLISLSLPSIDFRFLSLSFSAFLPGGLSARTSMSSSAWSTSTTLVTFSGDFLFLPTVEMCCCHFDWCLRRHQQYSIVKLLPTISLYNTFAFSIYKNLLISISS</sequence>
<proteinExistence type="predicted"/>
<dbReference type="AlphaFoldDB" id="A0A8T1PNB5"/>
<dbReference type="Proteomes" id="UP000811609">
    <property type="component" value="Chromosome 8"/>
</dbReference>
<keyword evidence="2" id="KW-1185">Reference proteome</keyword>
<dbReference type="EMBL" id="CM031816">
    <property type="protein sequence ID" value="KAG6643638.1"/>
    <property type="molecule type" value="Genomic_DNA"/>
</dbReference>
<gene>
    <name evidence="1" type="ORF">CIPAW_08G000200</name>
</gene>
<name>A0A8T1PNB5_CARIL</name>
<protein>
    <submittedName>
        <fullName evidence="1">Uncharacterized protein</fullName>
    </submittedName>
</protein>
<evidence type="ECO:0000313" key="1">
    <source>
        <dbReference type="EMBL" id="KAG6643638.1"/>
    </source>
</evidence>
<evidence type="ECO:0000313" key="2">
    <source>
        <dbReference type="Proteomes" id="UP000811609"/>
    </source>
</evidence>
<comment type="caution">
    <text evidence="1">The sequence shown here is derived from an EMBL/GenBank/DDBJ whole genome shotgun (WGS) entry which is preliminary data.</text>
</comment>
<reference evidence="1" key="1">
    <citation type="submission" date="2020-12" db="EMBL/GenBank/DDBJ databases">
        <title>WGS assembly of Carya illinoinensis cv. Pawnee.</title>
        <authorList>
            <person name="Platts A."/>
            <person name="Shu S."/>
            <person name="Wright S."/>
            <person name="Barry K."/>
            <person name="Edger P."/>
            <person name="Pires J.C."/>
            <person name="Schmutz J."/>
        </authorList>
    </citation>
    <scope>NUCLEOTIDE SEQUENCE</scope>
    <source>
        <tissue evidence="1">Leaf</tissue>
    </source>
</reference>